<dbReference type="PROSITE" id="PS00674">
    <property type="entry name" value="AAA"/>
    <property type="match status" value="2"/>
</dbReference>
<dbReference type="GO" id="GO:0016887">
    <property type="term" value="F:ATP hydrolysis activity"/>
    <property type="evidence" value="ECO:0007669"/>
    <property type="project" value="InterPro"/>
</dbReference>
<dbReference type="Proteomes" id="UP001249851">
    <property type="component" value="Unassembled WGS sequence"/>
</dbReference>
<dbReference type="PANTHER" id="PTHR23077:SF27">
    <property type="entry name" value="ATPASE FAMILY GENE 2 PROTEIN HOMOLOG A"/>
    <property type="match status" value="1"/>
</dbReference>
<evidence type="ECO:0000313" key="5">
    <source>
        <dbReference type="EMBL" id="KAK2563607.1"/>
    </source>
</evidence>
<dbReference type="EMBL" id="JARQWQ010000025">
    <property type="protein sequence ID" value="KAK2563607.1"/>
    <property type="molecule type" value="Genomic_DNA"/>
</dbReference>
<dbReference type="Gene3D" id="1.10.8.60">
    <property type="match status" value="2"/>
</dbReference>
<dbReference type="SUPFAM" id="SSF52540">
    <property type="entry name" value="P-loop containing nucleoside triphosphate hydrolases"/>
    <property type="match status" value="2"/>
</dbReference>
<gene>
    <name evidence="5" type="ORF">P5673_013341</name>
</gene>
<reference evidence="5" key="1">
    <citation type="journal article" date="2023" name="G3 (Bethesda)">
        <title>Whole genome assembly and annotation of the endangered Caribbean coral Acropora cervicornis.</title>
        <authorList>
            <person name="Selwyn J.D."/>
            <person name="Vollmer S.V."/>
        </authorList>
    </citation>
    <scope>NUCLEOTIDE SEQUENCE</scope>
    <source>
        <strain evidence="5">K2</strain>
    </source>
</reference>
<dbReference type="FunFam" id="3.40.50.300:FF:001985">
    <property type="entry name" value="Chromosome 9, whole genome shotgun sequence"/>
    <property type="match status" value="1"/>
</dbReference>
<reference evidence="5" key="2">
    <citation type="journal article" date="2023" name="Science">
        <title>Genomic signatures of disease resistance in endangered staghorn corals.</title>
        <authorList>
            <person name="Vollmer S.V."/>
            <person name="Selwyn J.D."/>
            <person name="Despard B.A."/>
            <person name="Roesel C.L."/>
        </authorList>
    </citation>
    <scope>NUCLEOTIDE SEQUENCE</scope>
    <source>
        <strain evidence="5">K2</strain>
    </source>
</reference>
<dbReference type="InterPro" id="IPR003959">
    <property type="entry name" value="ATPase_AAA_core"/>
</dbReference>
<accession>A0AAD9QLU2</accession>
<feature type="domain" description="AAA+ ATPase" evidence="4">
    <location>
        <begin position="388"/>
        <end position="528"/>
    </location>
</feature>
<evidence type="ECO:0000259" key="4">
    <source>
        <dbReference type="SMART" id="SM00382"/>
    </source>
</evidence>
<dbReference type="CDD" id="cd19503">
    <property type="entry name" value="RecA-like_CDC48_NLV2_r1-like"/>
    <property type="match status" value="1"/>
</dbReference>
<feature type="domain" description="AAA+ ATPase" evidence="4">
    <location>
        <begin position="685"/>
        <end position="824"/>
    </location>
</feature>
<keyword evidence="1" id="KW-0677">Repeat</keyword>
<dbReference type="InterPro" id="IPR041569">
    <property type="entry name" value="AAA_lid_3"/>
</dbReference>
<evidence type="ECO:0000256" key="3">
    <source>
        <dbReference type="ARBA" id="ARBA00022840"/>
    </source>
</evidence>
<dbReference type="Pfam" id="PF17862">
    <property type="entry name" value="AAA_lid_3"/>
    <property type="match status" value="2"/>
</dbReference>
<comment type="caution">
    <text evidence="5">The sequence shown here is derived from an EMBL/GenBank/DDBJ whole genome shotgun (WGS) entry which is preliminary data.</text>
</comment>
<dbReference type="GO" id="GO:0005737">
    <property type="term" value="C:cytoplasm"/>
    <property type="evidence" value="ECO:0007669"/>
    <property type="project" value="TreeGrafter"/>
</dbReference>
<dbReference type="Gene3D" id="3.40.50.300">
    <property type="entry name" value="P-loop containing nucleotide triphosphate hydrolases"/>
    <property type="match status" value="2"/>
</dbReference>
<proteinExistence type="predicted"/>
<name>A0AAD9QLU2_ACRCE</name>
<dbReference type="SMART" id="SM00382">
    <property type="entry name" value="AAA"/>
    <property type="match status" value="2"/>
</dbReference>
<dbReference type="FunFam" id="3.40.50.300:FF:000661">
    <property type="entry name" value="calmodulin-interacting protein 111 isoform X1"/>
    <property type="match status" value="1"/>
</dbReference>
<dbReference type="FunFam" id="1.10.8.60:FF:000069">
    <property type="entry name" value="spermatogenesis-associated protein 5 isoform X1"/>
    <property type="match status" value="1"/>
</dbReference>
<dbReference type="InterPro" id="IPR003960">
    <property type="entry name" value="ATPase_AAA_CS"/>
</dbReference>
<organism evidence="5 6">
    <name type="scientific">Acropora cervicornis</name>
    <name type="common">Staghorn coral</name>
    <dbReference type="NCBI Taxonomy" id="6130"/>
    <lineage>
        <taxon>Eukaryota</taxon>
        <taxon>Metazoa</taxon>
        <taxon>Cnidaria</taxon>
        <taxon>Anthozoa</taxon>
        <taxon>Hexacorallia</taxon>
        <taxon>Scleractinia</taxon>
        <taxon>Astrocoeniina</taxon>
        <taxon>Acroporidae</taxon>
        <taxon>Acropora</taxon>
    </lineage>
</organism>
<dbReference type="InterPro" id="IPR003593">
    <property type="entry name" value="AAA+_ATPase"/>
</dbReference>
<evidence type="ECO:0000256" key="2">
    <source>
        <dbReference type="ARBA" id="ARBA00022741"/>
    </source>
</evidence>
<sequence>MSGKKKKDNWQSCELCGRLLYHRHLSDHRVSCETGPPFDCIKHPFIQDGCLHAVALERNNKMVAGGKLPLSSRNDIVFLNANTMKECRISIGKKMLVTSSEKPEKVNLMLVNKSCSLEGDAALTPLSLLNCQVTASDIICIRPVKELCLHAVRVELELCEAAEFEVNQIFISYCLRELRNQFVFVLHKFEINFLGKLRQLLVTSVEGSNHLACSEEDGLLSCYDSTTSELSSRLADLKIDNASTSSVEMCNEGDDLNCCKILTTGVQSNKDQDELNNSTIKETNRGDKLRKSCQIGDTQLSIEYSSKYSLDLSHCNEIESTAPLFYISPEETQLIIHAQQAKEHRSESRKKVTFDLIGGLQNQVEMVREMIDVPLKHPEVFTNFGIPLPRGILLYGPPGTGKTLIAQAVAGESGAHFISINGPDVLSRFYGETEARLRDIFHEAHEKAPSIVFIDELDALCPKRDKVQNEFEKRVVATLLTIMDGTNTANSSSGHVLVLAATNRPDALDPALRRPGRLDREIEIGIPNARDREDIMKTLLKTVPHRVTMEDLTRFADNAHGYVGADLAAVCKEAGLLSFKRWLEGREVTAASDDSAEEESLEKRLLVTREDIKAAFSKVGPSAMREVAIDVPKNIPAYDDDFAAVLSIVHWEDVGGNAVIKQKLKQAVEWPLKHPEAFRRLGIRPPRGILMYGPPGCSKTLIARALATESGLNFLAVKGPELFSKWVGESERAVRQVFHKARAAAPSIIFFDEIDALASRRGSGDDGVSNVSDRVLTQLLTELDGVETLQDVVTVAATNRPDLIDRALLRPGRIDRILYVPLPDRDARKEIFQIHLAKTPVGNDVVIEELAEKTEMFSGAEITALCREAALAALEEDIESKEVRGRHFDAAFRVVKPRTSSHLIELYHKYQNESGVHSIL</sequence>
<dbReference type="CDD" id="cd19511">
    <property type="entry name" value="RecA-like_CDC48_r2-like"/>
    <property type="match status" value="1"/>
</dbReference>
<dbReference type="InterPro" id="IPR050168">
    <property type="entry name" value="AAA_ATPase_domain"/>
</dbReference>
<keyword evidence="6" id="KW-1185">Reference proteome</keyword>
<evidence type="ECO:0000313" key="6">
    <source>
        <dbReference type="Proteomes" id="UP001249851"/>
    </source>
</evidence>
<dbReference type="AlphaFoldDB" id="A0AAD9QLU2"/>
<dbReference type="Pfam" id="PF00004">
    <property type="entry name" value="AAA"/>
    <property type="match status" value="2"/>
</dbReference>
<dbReference type="PANTHER" id="PTHR23077">
    <property type="entry name" value="AAA-FAMILY ATPASE"/>
    <property type="match status" value="1"/>
</dbReference>
<keyword evidence="3" id="KW-0067">ATP-binding</keyword>
<dbReference type="GO" id="GO:0005524">
    <property type="term" value="F:ATP binding"/>
    <property type="evidence" value="ECO:0007669"/>
    <property type="project" value="UniProtKB-KW"/>
</dbReference>
<evidence type="ECO:0000256" key="1">
    <source>
        <dbReference type="ARBA" id="ARBA00022737"/>
    </source>
</evidence>
<protein>
    <submittedName>
        <fullName evidence="5">Ribosome biogenesis protein SPATA5</fullName>
    </submittedName>
</protein>
<dbReference type="InterPro" id="IPR027417">
    <property type="entry name" value="P-loop_NTPase"/>
</dbReference>
<keyword evidence="2" id="KW-0547">Nucleotide-binding</keyword>